<keyword evidence="1" id="KW-0732">Signal</keyword>
<proteinExistence type="predicted"/>
<feature type="chain" id="PRO_5036810706" evidence="1">
    <location>
        <begin position="23"/>
        <end position="642"/>
    </location>
</feature>
<dbReference type="InterPro" id="IPR024191">
    <property type="entry name" value="Peptidase_M61"/>
</dbReference>
<dbReference type="Pfam" id="PF17899">
    <property type="entry name" value="Peptidase_M61_N"/>
    <property type="match status" value="1"/>
</dbReference>
<dbReference type="Gene3D" id="2.60.40.3650">
    <property type="match status" value="1"/>
</dbReference>
<evidence type="ECO:0000313" key="4">
    <source>
        <dbReference type="Proteomes" id="UP000664914"/>
    </source>
</evidence>
<dbReference type="Gene3D" id="1.10.390.10">
    <property type="entry name" value="Neutral Protease Domain 2"/>
    <property type="match status" value="1"/>
</dbReference>
<dbReference type="Proteomes" id="UP000664914">
    <property type="component" value="Chromosome"/>
</dbReference>
<dbReference type="InterPro" id="IPR040756">
    <property type="entry name" value="Peptidase_M61_N"/>
</dbReference>
<dbReference type="PIRSF" id="PIRSF016493">
    <property type="entry name" value="Glycyl_aminpptds"/>
    <property type="match status" value="1"/>
</dbReference>
<accession>A0A975HEG9</accession>
<feature type="domain" description="PDZ" evidence="2">
    <location>
        <begin position="525"/>
        <end position="606"/>
    </location>
</feature>
<reference evidence="3" key="2">
    <citation type="submission" date="2021-04" db="EMBL/GenBank/DDBJ databases">
        <title>Isolation and genomic analysis of the ibuprofen-degrading bacterium Sphingomonas strain MPO218.</title>
        <authorList>
            <person name="Aulestia M."/>
            <person name="Flores A."/>
            <person name="Mangas E.L."/>
            <person name="Perez-Pulido A.J."/>
            <person name="Santero E."/>
            <person name="Camacho E.M."/>
        </authorList>
    </citation>
    <scope>NUCLEOTIDE SEQUENCE</scope>
    <source>
        <strain evidence="3">MPO218</strain>
    </source>
</reference>
<protein>
    <submittedName>
        <fullName evidence="3">M61 family metallopeptidase</fullName>
    </submittedName>
</protein>
<evidence type="ECO:0000259" key="2">
    <source>
        <dbReference type="PROSITE" id="PS50106"/>
    </source>
</evidence>
<feature type="signal peptide" evidence="1">
    <location>
        <begin position="1"/>
        <end position="22"/>
    </location>
</feature>
<dbReference type="Pfam" id="PF05299">
    <property type="entry name" value="Peptidase_M61"/>
    <property type="match status" value="1"/>
</dbReference>
<sequence>MHRFPSLPLSLLALILAAPATAIELSLPQPLPIERQVPAARDIAYPGTIELTVDATDVARGVFRIREQIPVAGAGRLYLLYPQWLPGNHAPRGPIDDIANIAIAANGRPLAWKRDPVDVYAIQVDVPEGARSIALSFDYVSPTSSSQGRVVMTGDMLSLQWNLTAFYPAGYFTRRIMVAPSAVLPAGWGYGTALEPASPRGSATVAFQPVNFETLVDSPLLAGRYFRQVQLSPKVRLNVAADHPDELQASDAQIEAHRRLVDQAVKLFGAQHYDHYDFLLSISDRLGGIGLEHQRSSENGVATGYFTRWEEQTARHNLLPHEYVHSWNGKYRRGADLYTPDYSVPMRNSLLWVYEGQTQYWGYVLQARSGLVSPDDTLAYLAMAAAQLDGRPGRQWRPLIDTTNDPIIAARRPQPWTSLQRSEDYYNEGMLVWLDVDMQLRALTGGRRSLDDFARAFFGMRDGDWGTLTYTLDDVVATLDGIAAHDWAGFLRDRVEQARPHAPLDWIAKGGYRLVYSNKPTNFWRIEERRRKVADFSYSLGLVIDSGDRRIEQVIWDGPAFAAGLTNSDSIVALDGESFDGAKLAERIDDATTTRKPIELLVRRGDQYRTVAIPYYGGNRYPRLERIEGGSAWLDVLLKPRG</sequence>
<organism evidence="3 4">
    <name type="scientific">Rhizorhabdus wittichii</name>
    <dbReference type="NCBI Taxonomy" id="160791"/>
    <lineage>
        <taxon>Bacteria</taxon>
        <taxon>Pseudomonadati</taxon>
        <taxon>Pseudomonadota</taxon>
        <taxon>Alphaproteobacteria</taxon>
        <taxon>Sphingomonadales</taxon>
        <taxon>Sphingomonadaceae</taxon>
        <taxon>Rhizorhabdus</taxon>
    </lineage>
</organism>
<dbReference type="PROSITE" id="PS50106">
    <property type="entry name" value="PDZ"/>
    <property type="match status" value="1"/>
</dbReference>
<gene>
    <name evidence="3" type="ORF">HRJ34_02370</name>
</gene>
<dbReference type="InterPro" id="IPR027268">
    <property type="entry name" value="Peptidase_M4/M1_CTD_sf"/>
</dbReference>
<dbReference type="InterPro" id="IPR001478">
    <property type="entry name" value="PDZ"/>
</dbReference>
<dbReference type="InterPro" id="IPR036034">
    <property type="entry name" value="PDZ_sf"/>
</dbReference>
<evidence type="ECO:0000256" key="1">
    <source>
        <dbReference type="SAM" id="SignalP"/>
    </source>
</evidence>
<reference evidence="3" key="1">
    <citation type="submission" date="2020-07" db="EMBL/GenBank/DDBJ databases">
        <authorList>
            <person name="Camacho E."/>
        </authorList>
    </citation>
    <scope>NUCLEOTIDE SEQUENCE</scope>
    <source>
        <strain evidence="3">MPO218</strain>
    </source>
</reference>
<dbReference type="SUPFAM" id="SSF50156">
    <property type="entry name" value="PDZ domain-like"/>
    <property type="match status" value="1"/>
</dbReference>
<dbReference type="InterPro" id="IPR007963">
    <property type="entry name" value="Peptidase_M61_catalytic"/>
</dbReference>
<name>A0A975HEG9_9SPHN</name>
<dbReference type="AlphaFoldDB" id="A0A975HEG9"/>
<dbReference type="RefSeq" id="WP_208633231.1">
    <property type="nucleotide sequence ID" value="NZ_CP059319.1"/>
</dbReference>
<dbReference type="EMBL" id="CP059319">
    <property type="protein sequence ID" value="QTH22395.1"/>
    <property type="molecule type" value="Genomic_DNA"/>
</dbReference>
<evidence type="ECO:0000313" key="3">
    <source>
        <dbReference type="EMBL" id="QTH22395.1"/>
    </source>
</evidence>
<dbReference type="Gene3D" id="2.30.42.10">
    <property type="match status" value="1"/>
</dbReference>